<keyword evidence="1" id="KW-0472">Membrane</keyword>
<dbReference type="PANTHER" id="PTHR14136">
    <property type="entry name" value="BTB_POZ DOMAIN-CONTAINING PROTEIN KCTD9"/>
    <property type="match status" value="1"/>
</dbReference>
<dbReference type="EMBL" id="LMTR01000045">
    <property type="protein sequence ID" value="KWT69404.1"/>
    <property type="molecule type" value="Genomic_DNA"/>
</dbReference>
<gene>
    <name evidence="2" type="ORF">APY04_1487</name>
</gene>
<dbReference type="SUPFAM" id="SSF141571">
    <property type="entry name" value="Pentapeptide repeat-like"/>
    <property type="match status" value="2"/>
</dbReference>
<keyword evidence="3" id="KW-1185">Reference proteome</keyword>
<feature type="transmembrane region" description="Helical" evidence="1">
    <location>
        <begin position="77"/>
        <end position="100"/>
    </location>
</feature>
<evidence type="ECO:0008006" key="4">
    <source>
        <dbReference type="Google" id="ProtNLM"/>
    </source>
</evidence>
<protein>
    <recommendedName>
        <fullName evidence="4">Pentapeptide repeat family protein</fullName>
    </recommendedName>
</protein>
<evidence type="ECO:0000256" key="1">
    <source>
        <dbReference type="SAM" id="Phobius"/>
    </source>
</evidence>
<dbReference type="PATRIC" id="fig|121290.4.peg.2723"/>
<evidence type="ECO:0000313" key="2">
    <source>
        <dbReference type="EMBL" id="KWT69404.1"/>
    </source>
</evidence>
<feature type="transmembrane region" description="Helical" evidence="1">
    <location>
        <begin position="222"/>
        <end position="242"/>
    </location>
</feature>
<sequence length="673" mass="72031">MADAAERSADADTPVNPYSLLEAVNNSSDTSHTGWLIFLAIMTYLMIAVAGVTHEALLTETPVQLPILQVNIQLKQFFQFAPVVLVLFHIGILAQLVLLARKALEFDRAISFLEISGKRTHPLRLELHNFFFVQSIAGSHRSALMSGFLNIMSWLTIIILPLVLLLYMQVAFLPYHDVATTWITRIFLTLDIVVVLLIGVFLMRAETSFFQAFWRSTITHPFSVVATAVVLGTVLYLSYFAATVPGERLDTIGRKLTAWAALPGDGKLQHSGLTIPALVGDDAILGMFHRNLVVTDSELLGGEGGKTLRLRGRDLRHAKLDRTDLAGVDLTGARLDGASLIGANLENASLGCAEPDALMLSDSREVARCVSARGVDLSRARLKGARLWGIDLSAAKLNDAELEGADLGNAVLSGASLVNAQLDKAELTGGVQAQGANFLNASLQGADLTGARLQLADFSSASMQGVILNFAQLEGAVLRDANLEAASLMRAKLIGADMADMRVTGGDLRGTQVWMSSTPLWDGTGLTDLSELVVRAPSDADLAALKAGLQAISGSDAGVRAKELWAQISGGSVRWSGTVDHQRWQSWVGATPVPPALTYREDLTTYLLKLMCSTRWSDGAVASGIARRAASPQFRGDAVLVYDRLRGNSCPASAHAAPGAMKVLSVAAENARN</sequence>
<proteinExistence type="predicted"/>
<keyword evidence="1" id="KW-1133">Transmembrane helix</keyword>
<feature type="transmembrane region" description="Helical" evidence="1">
    <location>
        <begin position="35"/>
        <end position="57"/>
    </location>
</feature>
<keyword evidence="1" id="KW-0812">Transmembrane</keyword>
<accession>A0A120CWH6</accession>
<evidence type="ECO:0000313" key="3">
    <source>
        <dbReference type="Proteomes" id="UP000059074"/>
    </source>
</evidence>
<dbReference type="RefSeq" id="WP_068461100.1">
    <property type="nucleotide sequence ID" value="NZ_LMTR01000045.1"/>
</dbReference>
<dbReference type="PANTHER" id="PTHR14136:SF17">
    <property type="entry name" value="BTB_POZ DOMAIN-CONTAINING PROTEIN KCTD9"/>
    <property type="match status" value="1"/>
</dbReference>
<name>A0A120CWH6_HYPSL</name>
<dbReference type="Pfam" id="PF00805">
    <property type="entry name" value="Pentapeptide"/>
    <property type="match status" value="4"/>
</dbReference>
<feature type="transmembrane region" description="Helical" evidence="1">
    <location>
        <begin position="148"/>
        <end position="170"/>
    </location>
</feature>
<dbReference type="Gene3D" id="2.160.20.80">
    <property type="entry name" value="E3 ubiquitin-protein ligase SopA"/>
    <property type="match status" value="3"/>
</dbReference>
<dbReference type="InterPro" id="IPR051082">
    <property type="entry name" value="Pentapeptide-BTB/POZ_domain"/>
</dbReference>
<comment type="caution">
    <text evidence="2">The sequence shown here is derived from an EMBL/GenBank/DDBJ whole genome shotgun (WGS) entry which is preliminary data.</text>
</comment>
<reference evidence="2 3" key="1">
    <citation type="submission" date="2015-10" db="EMBL/GenBank/DDBJ databases">
        <title>Transcriptomic analysis of a linuron degrading triple-species bacterial consortium.</title>
        <authorList>
            <person name="Albers P."/>
        </authorList>
    </citation>
    <scope>NUCLEOTIDE SEQUENCE [LARGE SCALE GENOMIC DNA]</scope>
    <source>
        <strain evidence="2 3">WDL6</strain>
    </source>
</reference>
<dbReference type="InterPro" id="IPR001646">
    <property type="entry name" value="5peptide_repeat"/>
</dbReference>
<dbReference type="OrthoDB" id="3034488at2"/>
<dbReference type="STRING" id="121290.APY04_1487"/>
<dbReference type="AlphaFoldDB" id="A0A120CWH6"/>
<feature type="transmembrane region" description="Helical" evidence="1">
    <location>
        <begin position="182"/>
        <end position="202"/>
    </location>
</feature>
<dbReference type="Proteomes" id="UP000059074">
    <property type="component" value="Unassembled WGS sequence"/>
</dbReference>
<organism evidence="2 3">
    <name type="scientific">Hyphomicrobium sulfonivorans</name>
    <dbReference type="NCBI Taxonomy" id="121290"/>
    <lineage>
        <taxon>Bacteria</taxon>
        <taxon>Pseudomonadati</taxon>
        <taxon>Pseudomonadota</taxon>
        <taxon>Alphaproteobacteria</taxon>
        <taxon>Hyphomicrobiales</taxon>
        <taxon>Hyphomicrobiaceae</taxon>
        <taxon>Hyphomicrobium</taxon>
    </lineage>
</organism>